<comment type="caution">
    <text evidence="2">The sequence shown here is derived from an EMBL/GenBank/DDBJ whole genome shotgun (WGS) entry which is preliminary data.</text>
</comment>
<accession>A0ABV7KFK3</accession>
<dbReference type="Proteomes" id="UP001595583">
    <property type="component" value="Unassembled WGS sequence"/>
</dbReference>
<dbReference type="SUPFAM" id="SSF54506">
    <property type="entry name" value="Diaminopimelate epimerase-like"/>
    <property type="match status" value="1"/>
</dbReference>
<keyword evidence="3" id="KW-1185">Reference proteome</keyword>
<proteinExistence type="inferred from homology"/>
<sequence length="303" mass="32345">MAGRKYLLYDVFTDRPLAGNQLAIVVDGEGLDDAAMQAIAREFNLSETVFVLPPQNVRHRARIRIFTPQHELPFAGHPTVGSAVALSQMAEGNGAAGIFVLEENIGAVRCAVKSNGAASFGEFDLPKLPEPLPLPANAESLGAALGLDPHEIGFENHRVSFWSAGVPYVTIPVANLKAAAKISLDSRAWAEAMPARDGAWHAAPYVYCRETIHHDSAFHVRMVVPGSPSYEDPATGSAAAAFAGAIMHFDRPGDGVARFWLEQGLEMGRPSRIRLELDVERGALASARIGGHAVKIAEGVLLA</sequence>
<dbReference type="Pfam" id="PF02567">
    <property type="entry name" value="PhzC-PhzF"/>
    <property type="match status" value="1"/>
</dbReference>
<comment type="similarity">
    <text evidence="1">Belongs to the PhzF family.</text>
</comment>
<dbReference type="EMBL" id="JBHRTK010000016">
    <property type="protein sequence ID" value="MFC3208067.1"/>
    <property type="molecule type" value="Genomic_DNA"/>
</dbReference>
<evidence type="ECO:0000313" key="2">
    <source>
        <dbReference type="EMBL" id="MFC3208067.1"/>
    </source>
</evidence>
<evidence type="ECO:0000313" key="3">
    <source>
        <dbReference type="Proteomes" id="UP001595583"/>
    </source>
</evidence>
<gene>
    <name evidence="2" type="ORF">ACFOHJ_17730</name>
</gene>
<reference evidence="3" key="1">
    <citation type="journal article" date="2019" name="Int. J. Syst. Evol. Microbiol.">
        <title>The Global Catalogue of Microorganisms (GCM) 10K type strain sequencing project: providing services to taxonomists for standard genome sequencing and annotation.</title>
        <authorList>
            <consortium name="The Broad Institute Genomics Platform"/>
            <consortium name="The Broad Institute Genome Sequencing Center for Infectious Disease"/>
            <person name="Wu L."/>
            <person name="Ma J."/>
        </authorList>
    </citation>
    <scope>NUCLEOTIDE SEQUENCE [LARGE SCALE GENOMIC DNA]</scope>
    <source>
        <strain evidence="3">KCTC 52165</strain>
    </source>
</reference>
<evidence type="ECO:0000256" key="1">
    <source>
        <dbReference type="ARBA" id="ARBA00008270"/>
    </source>
</evidence>
<dbReference type="Gene3D" id="3.10.310.10">
    <property type="entry name" value="Diaminopimelate Epimerase, Chain A, domain 1"/>
    <property type="match status" value="2"/>
</dbReference>
<dbReference type="NCBIfam" id="TIGR00654">
    <property type="entry name" value="PhzF_family"/>
    <property type="match status" value="1"/>
</dbReference>
<protein>
    <submittedName>
        <fullName evidence="2">PhzF family phenazine biosynthesis protein</fullName>
    </submittedName>
</protein>
<name>A0ABV7KFK3_9HYPH</name>
<dbReference type="RefSeq" id="WP_378222842.1">
    <property type="nucleotide sequence ID" value="NZ_JBHRTK010000016.1"/>
</dbReference>
<organism evidence="2 3">
    <name type="scientific">Aquamicrobium soli</name>
    <dbReference type="NCBI Taxonomy" id="1811518"/>
    <lineage>
        <taxon>Bacteria</taxon>
        <taxon>Pseudomonadati</taxon>
        <taxon>Pseudomonadota</taxon>
        <taxon>Alphaproteobacteria</taxon>
        <taxon>Hyphomicrobiales</taxon>
        <taxon>Phyllobacteriaceae</taxon>
        <taxon>Aquamicrobium</taxon>
    </lineage>
</organism>
<dbReference type="InterPro" id="IPR003719">
    <property type="entry name" value="Phenazine_PhzF-like"/>
</dbReference>
<dbReference type="PIRSF" id="PIRSF016184">
    <property type="entry name" value="PhzC_PhzF"/>
    <property type="match status" value="1"/>
</dbReference>
<dbReference type="PANTHER" id="PTHR13774:SF32">
    <property type="entry name" value="ANTISENSE-ENHANCING SEQUENCE 1"/>
    <property type="match status" value="1"/>
</dbReference>
<dbReference type="PANTHER" id="PTHR13774">
    <property type="entry name" value="PHENAZINE BIOSYNTHESIS PROTEIN"/>
    <property type="match status" value="1"/>
</dbReference>